<reference evidence="2 3" key="1">
    <citation type="submission" date="2017-07" db="EMBL/GenBank/DDBJ databases">
        <authorList>
            <person name="Sun Z.S."/>
            <person name="Albrecht U."/>
            <person name="Echele G."/>
            <person name="Lee C.C."/>
        </authorList>
    </citation>
    <scope>NUCLEOTIDE SEQUENCE [LARGE SCALE GENOMIC DNA]</scope>
    <source>
        <strain evidence="2 3">CGMCC 1.12710</strain>
    </source>
</reference>
<dbReference type="Proteomes" id="UP000198346">
    <property type="component" value="Unassembled WGS sequence"/>
</dbReference>
<proteinExistence type="predicted"/>
<dbReference type="Pfam" id="PF07238">
    <property type="entry name" value="PilZ"/>
    <property type="match status" value="1"/>
</dbReference>
<protein>
    <submittedName>
        <fullName evidence="2">PilZ domain-containing protein</fullName>
    </submittedName>
</protein>
<accession>A0A239PJF8</accession>
<sequence length="196" mass="21347">MSDTELRRYRRIARDLPARVVVNGIDEYHGRLLNISPGNLAVKVDARVAPGDAAVVYIKGLDVIEGTVARVMPDGFALSFILSRKRRNILIERLMVLANPEHAAGLSDRRRAPRHGAGDQRMVCRLADGSALFVRVLDKSVDGVAVDSPRKPPVGAPIHIGRERAVVIRHTPRGFVAVYEPAPASATDAPSRLRAV</sequence>
<dbReference type="EMBL" id="FZQA01000001">
    <property type="protein sequence ID" value="SNT67918.1"/>
    <property type="molecule type" value="Genomic_DNA"/>
</dbReference>
<keyword evidence="3" id="KW-1185">Reference proteome</keyword>
<dbReference type="AlphaFoldDB" id="A0A239PJF8"/>
<dbReference type="SUPFAM" id="SSF141371">
    <property type="entry name" value="PilZ domain-like"/>
    <property type="match status" value="1"/>
</dbReference>
<dbReference type="OrthoDB" id="9798164at2"/>
<evidence type="ECO:0000259" key="1">
    <source>
        <dbReference type="Pfam" id="PF07238"/>
    </source>
</evidence>
<evidence type="ECO:0000313" key="3">
    <source>
        <dbReference type="Proteomes" id="UP000198346"/>
    </source>
</evidence>
<organism evidence="2 3">
    <name type="scientific">Amphiplicatus metriothermophilus</name>
    <dbReference type="NCBI Taxonomy" id="1519374"/>
    <lineage>
        <taxon>Bacteria</taxon>
        <taxon>Pseudomonadati</taxon>
        <taxon>Pseudomonadota</taxon>
        <taxon>Alphaproteobacteria</taxon>
        <taxon>Parvularculales</taxon>
        <taxon>Parvularculaceae</taxon>
        <taxon>Amphiplicatus</taxon>
    </lineage>
</organism>
<dbReference type="InterPro" id="IPR009875">
    <property type="entry name" value="PilZ_domain"/>
</dbReference>
<evidence type="ECO:0000313" key="2">
    <source>
        <dbReference type="EMBL" id="SNT67918.1"/>
    </source>
</evidence>
<name>A0A239PJF8_9PROT</name>
<gene>
    <name evidence="2" type="ORF">SAMN06297382_0411</name>
</gene>
<dbReference type="RefSeq" id="WP_143265918.1">
    <property type="nucleotide sequence ID" value="NZ_FZQA01000001.1"/>
</dbReference>
<dbReference type="GO" id="GO:0035438">
    <property type="term" value="F:cyclic-di-GMP binding"/>
    <property type="evidence" value="ECO:0007669"/>
    <property type="project" value="InterPro"/>
</dbReference>
<feature type="domain" description="PilZ" evidence="1">
    <location>
        <begin position="6"/>
        <end position="92"/>
    </location>
</feature>